<keyword evidence="3" id="KW-1133">Transmembrane helix</keyword>
<dbReference type="PROSITE" id="PS51900">
    <property type="entry name" value="CB"/>
    <property type="match status" value="1"/>
</dbReference>
<dbReference type="GO" id="GO:0015074">
    <property type="term" value="P:DNA integration"/>
    <property type="evidence" value="ECO:0007669"/>
    <property type="project" value="InterPro"/>
</dbReference>
<organism evidence="5 6">
    <name type="scientific">Candidatus Woesebacteria bacterium GW2011_GWC2_31_9</name>
    <dbReference type="NCBI Taxonomy" id="1618586"/>
    <lineage>
        <taxon>Bacteria</taxon>
        <taxon>Candidatus Woeseibacteriota</taxon>
    </lineage>
</organism>
<dbReference type="InterPro" id="IPR004107">
    <property type="entry name" value="Integrase_SAM-like_N"/>
</dbReference>
<feature type="domain" description="Core-binding (CB)" evidence="4">
    <location>
        <begin position="5"/>
        <end position="83"/>
    </location>
</feature>
<feature type="non-terminal residue" evidence="5">
    <location>
        <position position="1065"/>
    </location>
</feature>
<sequence length="1065" mass="111591">MLNLNEVSKKVNDFIKYLSSHGVSSSSLKYYKSDITNFFNWANGRIIDSSLVKEYITSQLGLSSLKTINRRLSTLRSFSQSTGESFMAGIGNVSVNGVKKVVEPNKILDFDKFLINQKVSNNTRKNYLSDIRKFLAWKKDTEGGAKEYLNNLPMGSYDRNSASLKKYYEFQNKSFPVSTNQIPKNSPYRFIQELILNKLDSKPRLQDVFHKVFFNRPNWYKRYHSYPVATYIHIAILVFITSISGYAIYDQVFKNASKLSAYPTALETPNRFLSFQGRLTDNLGNPKIVATNLVFKLYDADTAGTTLWDSTTCSITPDGDGIFSTLLGSTCGGAIAATVFSENADVWLGITIGADAEATPRIRIATVGYALNSETLQGFPPGTGASTIPYIDSTGKLQIAAASPTIESTSGTFAVTGQAMTISTANTTNGAITINPDGTGTLDLTFEGAAAGGAVNGFINATNANITSGSLYGGTVASAATGYNFIDFQSGVSPTSKFSIDYAGNTTMAGDLKLIGADILDTNGNEFLRFTSVASAVDELTIANAATGGVVILAATGGDTDIALSIDSKGADALNLNGTATGDVNLAGGFGGTGCTITNSNGNLACNGTITGTIVASSLKWNALTTPDGALTLAMGTNATTFGWTPTAALDAWTMNLVNNGGSATTQNGLVVNNAVAGSFTDVATENLILVQQLDTTTAGTTVVTNGIKIDSAADSNMTNGLTITNSAGNITTGINIADAGGTLTTGILISGTVTTAMDAGNFPIINIGAANTDFNTSGGLTLAENLVVQGTTGLTFSTGVGGDITFAYGEKIDNDTDGTIAITATNTFLSGDLKLGGNDILNSVGTGTIMLTDAPDASNSYQQLVNGSWLVNNTINNTLAALTVNSTKAGDLFTASASGTPKFVITNTGNVGVGTTDPTSGNTNGKILEVATGASTNSVLVLSSSGASASNIGGIFEVRSTASAVGDTVLGHVLKLLHTAPGAERAEYVFIVGYLGNQVQRYMQDEYPKVKTHFVEQKELLGQSHALARKMFCKCVSLVCSHGKQMPYVCRIINGQYQIVIVDR</sequence>
<keyword evidence="1 2" id="KW-0238">DNA-binding</keyword>
<evidence type="ECO:0000256" key="3">
    <source>
        <dbReference type="SAM" id="Phobius"/>
    </source>
</evidence>
<evidence type="ECO:0000313" key="6">
    <source>
        <dbReference type="Proteomes" id="UP000034803"/>
    </source>
</evidence>
<accession>A0A0G0BJJ1</accession>
<evidence type="ECO:0000313" key="5">
    <source>
        <dbReference type="EMBL" id="KKP31207.1"/>
    </source>
</evidence>
<evidence type="ECO:0000256" key="1">
    <source>
        <dbReference type="ARBA" id="ARBA00023125"/>
    </source>
</evidence>
<dbReference type="EMBL" id="LBOI01000013">
    <property type="protein sequence ID" value="KKP31207.1"/>
    <property type="molecule type" value="Genomic_DNA"/>
</dbReference>
<dbReference type="InterPro" id="IPR010998">
    <property type="entry name" value="Integrase_recombinase_N"/>
</dbReference>
<evidence type="ECO:0000259" key="4">
    <source>
        <dbReference type="PROSITE" id="PS51900"/>
    </source>
</evidence>
<reference evidence="5 6" key="1">
    <citation type="journal article" date="2015" name="Nature">
        <title>rRNA introns, odd ribosomes, and small enigmatic genomes across a large radiation of phyla.</title>
        <authorList>
            <person name="Brown C.T."/>
            <person name="Hug L.A."/>
            <person name="Thomas B.C."/>
            <person name="Sharon I."/>
            <person name="Castelle C.J."/>
            <person name="Singh A."/>
            <person name="Wilkins M.J."/>
            <person name="Williams K.H."/>
            <person name="Banfield J.F."/>
        </authorList>
    </citation>
    <scope>NUCLEOTIDE SEQUENCE [LARGE SCALE GENOMIC DNA]</scope>
</reference>
<evidence type="ECO:0000256" key="2">
    <source>
        <dbReference type="PROSITE-ProRule" id="PRU01248"/>
    </source>
</evidence>
<dbReference type="AlphaFoldDB" id="A0A0G0BJJ1"/>
<dbReference type="InterPro" id="IPR044068">
    <property type="entry name" value="CB"/>
</dbReference>
<dbReference type="Proteomes" id="UP000034803">
    <property type="component" value="Unassembled WGS sequence"/>
</dbReference>
<gene>
    <name evidence="5" type="ORF">UR21_C0013G0001</name>
</gene>
<dbReference type="Pfam" id="PF02899">
    <property type="entry name" value="Phage_int_SAM_1"/>
    <property type="match status" value="1"/>
</dbReference>
<protein>
    <recommendedName>
        <fullName evidence="4">Core-binding (CB) domain-containing protein</fullName>
    </recommendedName>
</protein>
<dbReference type="Gene3D" id="1.10.150.130">
    <property type="match status" value="2"/>
</dbReference>
<comment type="caution">
    <text evidence="5">The sequence shown here is derived from an EMBL/GenBank/DDBJ whole genome shotgun (WGS) entry which is preliminary data.</text>
</comment>
<feature type="transmembrane region" description="Helical" evidence="3">
    <location>
        <begin position="228"/>
        <end position="249"/>
    </location>
</feature>
<keyword evidence="3" id="KW-0472">Membrane</keyword>
<keyword evidence="3" id="KW-0812">Transmembrane</keyword>
<proteinExistence type="predicted"/>
<name>A0A0G0BJJ1_9BACT</name>
<dbReference type="GO" id="GO:0003677">
    <property type="term" value="F:DNA binding"/>
    <property type="evidence" value="ECO:0007669"/>
    <property type="project" value="UniProtKB-UniRule"/>
</dbReference>